<organism evidence="1 2">
    <name type="scientific">Ancylostoma caninum</name>
    <name type="common">Dog hookworm</name>
    <dbReference type="NCBI Taxonomy" id="29170"/>
    <lineage>
        <taxon>Eukaryota</taxon>
        <taxon>Metazoa</taxon>
        <taxon>Ecdysozoa</taxon>
        <taxon>Nematoda</taxon>
        <taxon>Chromadorea</taxon>
        <taxon>Rhabditida</taxon>
        <taxon>Rhabditina</taxon>
        <taxon>Rhabditomorpha</taxon>
        <taxon>Strongyloidea</taxon>
        <taxon>Ancylostomatidae</taxon>
        <taxon>Ancylostomatinae</taxon>
        <taxon>Ancylostoma</taxon>
    </lineage>
</organism>
<accession>A0A368H019</accession>
<protein>
    <submittedName>
        <fullName evidence="1">Uncharacterized protein</fullName>
    </submittedName>
</protein>
<proteinExistence type="predicted"/>
<reference evidence="1 2" key="1">
    <citation type="submission" date="2014-10" db="EMBL/GenBank/DDBJ databases">
        <title>Draft genome of the hookworm Ancylostoma caninum.</title>
        <authorList>
            <person name="Mitreva M."/>
        </authorList>
    </citation>
    <scope>NUCLEOTIDE SEQUENCE [LARGE SCALE GENOMIC DNA]</scope>
    <source>
        <strain evidence="1 2">Baltimore</strain>
    </source>
</reference>
<dbReference type="EMBL" id="JOJR01000028">
    <property type="protein sequence ID" value="RCN49942.1"/>
    <property type="molecule type" value="Genomic_DNA"/>
</dbReference>
<dbReference type="AlphaFoldDB" id="A0A368H019"/>
<evidence type="ECO:0000313" key="1">
    <source>
        <dbReference type="EMBL" id="RCN49942.1"/>
    </source>
</evidence>
<evidence type="ECO:0000313" key="2">
    <source>
        <dbReference type="Proteomes" id="UP000252519"/>
    </source>
</evidence>
<keyword evidence="2" id="KW-1185">Reference proteome</keyword>
<comment type="caution">
    <text evidence="1">The sequence shown here is derived from an EMBL/GenBank/DDBJ whole genome shotgun (WGS) entry which is preliminary data.</text>
</comment>
<gene>
    <name evidence="1" type="ORF">ANCCAN_03978</name>
</gene>
<sequence length="54" mass="5860">MEFCKIPVGHIDRCKISGANIASRPKPSSRFVWILVGTETTPCHALRGVATCFG</sequence>
<dbReference type="Proteomes" id="UP000252519">
    <property type="component" value="Unassembled WGS sequence"/>
</dbReference>
<name>A0A368H019_ANCCA</name>